<gene>
    <name evidence="4" type="ORF">SEPMUDRAFT_147931</name>
</gene>
<feature type="region of interest" description="Disordered" evidence="1">
    <location>
        <begin position="123"/>
        <end position="234"/>
    </location>
</feature>
<evidence type="ECO:0000313" key="4">
    <source>
        <dbReference type="EMBL" id="EMF14102.1"/>
    </source>
</evidence>
<keyword evidence="2" id="KW-0472">Membrane</keyword>
<keyword evidence="5" id="KW-1185">Reference proteome</keyword>
<evidence type="ECO:0000256" key="3">
    <source>
        <dbReference type="SAM" id="SignalP"/>
    </source>
</evidence>
<dbReference type="EMBL" id="KB456262">
    <property type="protein sequence ID" value="EMF14102.1"/>
    <property type="molecule type" value="Genomic_DNA"/>
</dbReference>
<proteinExistence type="predicted"/>
<accession>M3B2U1</accession>
<name>M3B2U1_SPHMS</name>
<dbReference type="HOGENOM" id="CLU_1235498_0_0_1"/>
<organism evidence="4 5">
    <name type="scientific">Sphaerulina musiva (strain SO2202)</name>
    <name type="common">Poplar stem canker fungus</name>
    <name type="synonym">Septoria musiva</name>
    <dbReference type="NCBI Taxonomy" id="692275"/>
    <lineage>
        <taxon>Eukaryota</taxon>
        <taxon>Fungi</taxon>
        <taxon>Dikarya</taxon>
        <taxon>Ascomycota</taxon>
        <taxon>Pezizomycotina</taxon>
        <taxon>Dothideomycetes</taxon>
        <taxon>Dothideomycetidae</taxon>
        <taxon>Mycosphaerellales</taxon>
        <taxon>Mycosphaerellaceae</taxon>
        <taxon>Sphaerulina</taxon>
    </lineage>
</organism>
<keyword evidence="2" id="KW-1133">Transmembrane helix</keyword>
<sequence>MDVVLRLLLGICLASSAFTTAQSTDDGSNLVSSIYGGDSTTTASDISTALPTSANGSDNHNDDDHRDVGGLVNYYFVFLALFVIITGLGAFMMYRRKKRAMLMYRHGQSNALQQDVHQWDPTRARRRHWQGRWRSTDETHDDRERNEGLNEHGEAPPPYMPKGRNDEEALHDHAGQGLAVPLETLSREQAGLKPPGYEYAVTEQYGENMNTGATSSTTITSEEAHRTGSAPQYR</sequence>
<feature type="transmembrane region" description="Helical" evidence="2">
    <location>
        <begin position="74"/>
        <end position="94"/>
    </location>
</feature>
<feature type="chain" id="PRO_5004031293" evidence="3">
    <location>
        <begin position="24"/>
        <end position="234"/>
    </location>
</feature>
<evidence type="ECO:0000256" key="1">
    <source>
        <dbReference type="SAM" id="MobiDB-lite"/>
    </source>
</evidence>
<feature type="signal peptide" evidence="3">
    <location>
        <begin position="1"/>
        <end position="23"/>
    </location>
</feature>
<keyword evidence="2" id="KW-0812">Transmembrane</keyword>
<dbReference type="eggNOG" id="ENOG502R98C">
    <property type="taxonomic scope" value="Eukaryota"/>
</dbReference>
<dbReference type="RefSeq" id="XP_016762223.1">
    <property type="nucleotide sequence ID" value="XM_016904604.1"/>
</dbReference>
<dbReference type="Proteomes" id="UP000016931">
    <property type="component" value="Unassembled WGS sequence"/>
</dbReference>
<reference evidence="4 5" key="1">
    <citation type="journal article" date="2012" name="PLoS Pathog.">
        <title>Diverse lifestyles and strategies of plant pathogenesis encoded in the genomes of eighteen Dothideomycetes fungi.</title>
        <authorList>
            <person name="Ohm R.A."/>
            <person name="Feau N."/>
            <person name="Henrissat B."/>
            <person name="Schoch C.L."/>
            <person name="Horwitz B.A."/>
            <person name="Barry K.W."/>
            <person name="Condon B.J."/>
            <person name="Copeland A.C."/>
            <person name="Dhillon B."/>
            <person name="Glaser F."/>
            <person name="Hesse C.N."/>
            <person name="Kosti I."/>
            <person name="LaButti K."/>
            <person name="Lindquist E.A."/>
            <person name="Lucas S."/>
            <person name="Salamov A.A."/>
            <person name="Bradshaw R.E."/>
            <person name="Ciuffetti L."/>
            <person name="Hamelin R.C."/>
            <person name="Kema G.H.J."/>
            <person name="Lawrence C."/>
            <person name="Scott J.A."/>
            <person name="Spatafora J.W."/>
            <person name="Turgeon B.G."/>
            <person name="de Wit P.J.G.M."/>
            <person name="Zhong S."/>
            <person name="Goodwin S.B."/>
            <person name="Grigoriev I.V."/>
        </authorList>
    </citation>
    <scope>NUCLEOTIDE SEQUENCE [LARGE SCALE GENOMIC DNA]</scope>
    <source>
        <strain evidence="4 5">SO2202</strain>
    </source>
</reference>
<protein>
    <submittedName>
        <fullName evidence="4">Uncharacterized protein</fullName>
    </submittedName>
</protein>
<evidence type="ECO:0000256" key="2">
    <source>
        <dbReference type="SAM" id="Phobius"/>
    </source>
</evidence>
<feature type="compositionally biased region" description="Basic and acidic residues" evidence="1">
    <location>
        <begin position="163"/>
        <end position="174"/>
    </location>
</feature>
<keyword evidence="3" id="KW-0732">Signal</keyword>
<feature type="compositionally biased region" description="Basic and acidic residues" evidence="1">
    <location>
        <begin position="134"/>
        <end position="154"/>
    </location>
</feature>
<evidence type="ECO:0000313" key="5">
    <source>
        <dbReference type="Proteomes" id="UP000016931"/>
    </source>
</evidence>
<dbReference type="AlphaFoldDB" id="M3B2U1"/>
<dbReference type="OMA" id="STDETHD"/>
<dbReference type="OrthoDB" id="4775599at2759"/>
<dbReference type="GeneID" id="27901741"/>